<organism evidence="11 12">
    <name type="scientific">Drosophila busckii</name>
    <name type="common">Fruit fly</name>
    <dbReference type="NCBI Taxonomy" id="30019"/>
    <lineage>
        <taxon>Eukaryota</taxon>
        <taxon>Metazoa</taxon>
        <taxon>Ecdysozoa</taxon>
        <taxon>Arthropoda</taxon>
        <taxon>Hexapoda</taxon>
        <taxon>Insecta</taxon>
        <taxon>Pterygota</taxon>
        <taxon>Neoptera</taxon>
        <taxon>Endopterygota</taxon>
        <taxon>Diptera</taxon>
        <taxon>Brachycera</taxon>
        <taxon>Muscomorpha</taxon>
        <taxon>Ephydroidea</taxon>
        <taxon>Drosophilidae</taxon>
        <taxon>Drosophila</taxon>
    </lineage>
</organism>
<comment type="catalytic activity">
    <reaction evidence="10">
        <text>a very-long-chain acyl-CoA + malonyl-CoA + H(+) = a very-long-chain 3-oxoacyl-CoA + CO2 + CoA</text>
        <dbReference type="Rhea" id="RHEA:32727"/>
        <dbReference type="ChEBI" id="CHEBI:15378"/>
        <dbReference type="ChEBI" id="CHEBI:16526"/>
        <dbReference type="ChEBI" id="CHEBI:57287"/>
        <dbReference type="ChEBI" id="CHEBI:57384"/>
        <dbReference type="ChEBI" id="CHEBI:90725"/>
        <dbReference type="ChEBI" id="CHEBI:90736"/>
        <dbReference type="EC" id="2.3.1.199"/>
    </reaction>
</comment>
<keyword evidence="4 10" id="KW-0812">Transmembrane</keyword>
<dbReference type="GO" id="GO:0019367">
    <property type="term" value="P:fatty acid elongation, saturated fatty acid"/>
    <property type="evidence" value="ECO:0007669"/>
    <property type="project" value="TreeGrafter"/>
</dbReference>
<keyword evidence="5 10" id="KW-0276">Fatty acid metabolism</keyword>
<keyword evidence="8 10" id="KW-0472">Membrane</keyword>
<evidence type="ECO:0000256" key="2">
    <source>
        <dbReference type="ARBA" id="ARBA00022516"/>
    </source>
</evidence>
<feature type="transmembrane region" description="Helical" evidence="10">
    <location>
        <begin position="80"/>
        <end position="98"/>
    </location>
</feature>
<dbReference type="GO" id="GO:0005789">
    <property type="term" value="C:endoplasmic reticulum membrane"/>
    <property type="evidence" value="ECO:0007669"/>
    <property type="project" value="TreeGrafter"/>
</dbReference>
<dbReference type="InterPro" id="IPR002076">
    <property type="entry name" value="ELO_fam"/>
</dbReference>
<evidence type="ECO:0000256" key="5">
    <source>
        <dbReference type="ARBA" id="ARBA00022832"/>
    </source>
</evidence>
<dbReference type="PANTHER" id="PTHR11157">
    <property type="entry name" value="FATTY ACID ACYL TRANSFERASE-RELATED"/>
    <property type="match status" value="1"/>
</dbReference>
<dbReference type="GO" id="GO:0034625">
    <property type="term" value="P:fatty acid elongation, monounsaturated fatty acid"/>
    <property type="evidence" value="ECO:0007669"/>
    <property type="project" value="TreeGrafter"/>
</dbReference>
<keyword evidence="6 10" id="KW-1133">Transmembrane helix</keyword>
<evidence type="ECO:0000256" key="4">
    <source>
        <dbReference type="ARBA" id="ARBA00022692"/>
    </source>
</evidence>
<dbReference type="Pfam" id="PF01151">
    <property type="entry name" value="ELO"/>
    <property type="match status" value="1"/>
</dbReference>
<accession>A0A0M4E7X6</accession>
<dbReference type="Proteomes" id="UP000494163">
    <property type="component" value="Chromosome 3L"/>
</dbReference>
<comment type="subcellular location">
    <subcellularLocation>
        <location evidence="1">Membrane</location>
        <topology evidence="1">Multi-pass membrane protein</topology>
    </subcellularLocation>
</comment>
<feature type="transmembrane region" description="Helical" evidence="10">
    <location>
        <begin position="53"/>
        <end position="74"/>
    </location>
</feature>
<evidence type="ECO:0000256" key="6">
    <source>
        <dbReference type="ARBA" id="ARBA00022989"/>
    </source>
</evidence>
<dbReference type="GO" id="GO:0042761">
    <property type="term" value="P:very long-chain fatty acid biosynthetic process"/>
    <property type="evidence" value="ECO:0007669"/>
    <property type="project" value="TreeGrafter"/>
</dbReference>
<dbReference type="OMA" id="HMTSARE"/>
<dbReference type="AlphaFoldDB" id="A0A0M4E7X6"/>
<evidence type="ECO:0000256" key="9">
    <source>
        <dbReference type="ARBA" id="ARBA00023160"/>
    </source>
</evidence>
<evidence type="ECO:0000313" key="11">
    <source>
        <dbReference type="EMBL" id="ALC42891.1"/>
    </source>
</evidence>
<evidence type="ECO:0000256" key="7">
    <source>
        <dbReference type="ARBA" id="ARBA00023098"/>
    </source>
</evidence>
<dbReference type="EC" id="2.3.1.199" evidence="10"/>
<keyword evidence="3 10" id="KW-0808">Transferase</keyword>
<reference evidence="11 12" key="1">
    <citation type="submission" date="2015-08" db="EMBL/GenBank/DDBJ databases">
        <title>Ancestral chromatin configuration constrains chromatin evolution on differentiating sex chromosomes in Drosophila.</title>
        <authorList>
            <person name="Zhou Q."/>
            <person name="Bachtrog D."/>
        </authorList>
    </citation>
    <scope>NUCLEOTIDE SEQUENCE [LARGE SCALE GENOMIC DNA]</scope>
    <source>
        <tissue evidence="11">Whole larvae</tissue>
    </source>
</reference>
<feature type="transmembrane region" description="Helical" evidence="10">
    <location>
        <begin position="21"/>
        <end position="41"/>
    </location>
</feature>
<dbReference type="EMBL" id="CP012525">
    <property type="protein sequence ID" value="ALC42891.1"/>
    <property type="molecule type" value="Genomic_DNA"/>
</dbReference>
<keyword evidence="2 10" id="KW-0444">Lipid biosynthesis</keyword>
<name>A0A0M4E7X6_DROBS</name>
<proteinExistence type="inferred from homology"/>
<keyword evidence="7 10" id="KW-0443">Lipid metabolism</keyword>
<evidence type="ECO:0000256" key="8">
    <source>
        <dbReference type="ARBA" id="ARBA00023136"/>
    </source>
</evidence>
<evidence type="ECO:0000256" key="3">
    <source>
        <dbReference type="ARBA" id="ARBA00022679"/>
    </source>
</evidence>
<comment type="similarity">
    <text evidence="10">Belongs to the ELO family.</text>
</comment>
<gene>
    <name evidence="11" type="ORF">Dbus_chr3Lg57</name>
</gene>
<evidence type="ECO:0000256" key="10">
    <source>
        <dbReference type="RuleBase" id="RU361115"/>
    </source>
</evidence>
<keyword evidence="9 10" id="KW-0275">Fatty acid biosynthesis</keyword>
<evidence type="ECO:0000256" key="1">
    <source>
        <dbReference type="ARBA" id="ARBA00004141"/>
    </source>
</evidence>
<sequence length="116" mass="13824">MFIICWIIIKWTPTGSTFMPAALNSFVHIIMYAYYCLAALGSRFRRYLWWKRYLTALQLLQFALGLAWGAQAIINKCEYPPWLCYLGTTYMLPFLYLFGRFYAQKYTKTALNKHKY</sequence>
<evidence type="ECO:0000313" key="12">
    <source>
        <dbReference type="Proteomes" id="UP000494163"/>
    </source>
</evidence>
<comment type="caution">
    <text evidence="10">Lacks conserved residue(s) required for the propagation of feature annotation.</text>
</comment>
<dbReference type="GO" id="GO:0009922">
    <property type="term" value="F:fatty acid elongase activity"/>
    <property type="evidence" value="ECO:0007669"/>
    <property type="project" value="UniProtKB-EC"/>
</dbReference>
<keyword evidence="12" id="KW-1185">Reference proteome</keyword>
<protein>
    <recommendedName>
        <fullName evidence="10">Elongation of very long chain fatty acids protein</fullName>
        <ecNumber evidence="10">2.3.1.199</ecNumber>
    </recommendedName>
    <alternativeName>
        <fullName evidence="10">Very-long-chain 3-oxoacyl-CoA synthase</fullName>
    </alternativeName>
</protein>
<dbReference type="OrthoDB" id="434092at2759"/>
<dbReference type="GO" id="GO:0030148">
    <property type="term" value="P:sphingolipid biosynthetic process"/>
    <property type="evidence" value="ECO:0007669"/>
    <property type="project" value="TreeGrafter"/>
</dbReference>
<dbReference type="GO" id="GO:0034626">
    <property type="term" value="P:fatty acid elongation, polyunsaturated fatty acid"/>
    <property type="evidence" value="ECO:0007669"/>
    <property type="project" value="TreeGrafter"/>
</dbReference>
<dbReference type="PANTHER" id="PTHR11157:SF12">
    <property type="entry name" value="ELONGATION OF VERY LONG CHAIN FATTY ACIDS PROTEIN 4"/>
    <property type="match status" value="1"/>
</dbReference>